<feature type="domain" description="Bacterial surface antigen (D15)" evidence="3">
    <location>
        <begin position="73"/>
        <end position="275"/>
    </location>
</feature>
<gene>
    <name evidence="4" type="ORF">A2151_06850</name>
</gene>
<sequence length="301" mass="33768">MNAAKDDFRLLEIGDTEYYGGRMTATFFERRFELYGAWYEGASRLQSIRDKDGNVIVEAQDPPRERGHTDLLGARLDFTDDYADPRRGIRLDVTRTHTPPRGSGSDYYAMDYSATAYLPIGKRSTWAFNVLRSDAVVTRQGETDPAALQQELGVNCSTIADPAQQAFCNEVIANRVAENTYGTATTLGGFSRLRSFPQGRYKGSHTLFFGTEFRWNLTEERTPFDIFVMKDIRTAIQLALFYETGATSDTRSDVTQRQNMRDSYGVGLRIVTASGVVFRADVGHGDDGTDTAIFIGYPWEL</sequence>
<comment type="caution">
    <text evidence="4">The sequence shown here is derived from an EMBL/GenBank/DDBJ whole genome shotgun (WGS) entry which is preliminary data.</text>
</comment>
<dbReference type="EMBL" id="MFSU01000108">
    <property type="protein sequence ID" value="OGI45390.1"/>
    <property type="molecule type" value="Genomic_DNA"/>
</dbReference>
<evidence type="ECO:0000259" key="3">
    <source>
        <dbReference type="Pfam" id="PF01103"/>
    </source>
</evidence>
<reference evidence="4 5" key="1">
    <citation type="journal article" date="2016" name="Nat. Commun.">
        <title>Thousands of microbial genomes shed light on interconnected biogeochemical processes in an aquifer system.</title>
        <authorList>
            <person name="Anantharaman K."/>
            <person name="Brown C.T."/>
            <person name="Hug L.A."/>
            <person name="Sharon I."/>
            <person name="Castelle C.J."/>
            <person name="Probst A.J."/>
            <person name="Thomas B.C."/>
            <person name="Singh A."/>
            <person name="Wilkins M.J."/>
            <person name="Karaoz U."/>
            <person name="Brodie E.L."/>
            <person name="Williams K.H."/>
            <person name="Hubbard S.S."/>
            <person name="Banfield J.F."/>
        </authorList>
    </citation>
    <scope>NUCLEOTIDE SEQUENCE [LARGE SCALE GENOMIC DNA]</scope>
</reference>
<proteinExistence type="predicted"/>
<dbReference type="InterPro" id="IPR000184">
    <property type="entry name" value="Bac_surfAg_D15"/>
</dbReference>
<accession>A0A1F6TJS6</accession>
<dbReference type="AlphaFoldDB" id="A0A1F6TJS6"/>
<evidence type="ECO:0000313" key="5">
    <source>
        <dbReference type="Proteomes" id="UP000178885"/>
    </source>
</evidence>
<comment type="subcellular location">
    <subcellularLocation>
        <location evidence="1">Membrane</location>
    </subcellularLocation>
</comment>
<evidence type="ECO:0000256" key="2">
    <source>
        <dbReference type="ARBA" id="ARBA00023136"/>
    </source>
</evidence>
<dbReference type="Gene3D" id="2.40.160.50">
    <property type="entry name" value="membrane protein fhac: a member of the omp85/tpsb transporter family"/>
    <property type="match status" value="1"/>
</dbReference>
<dbReference type="GO" id="GO:0019867">
    <property type="term" value="C:outer membrane"/>
    <property type="evidence" value="ECO:0007669"/>
    <property type="project" value="InterPro"/>
</dbReference>
<evidence type="ECO:0000313" key="4">
    <source>
        <dbReference type="EMBL" id="OGI45390.1"/>
    </source>
</evidence>
<organism evidence="4 5">
    <name type="scientific">Candidatus Muproteobacteria bacterium RBG_16_65_34</name>
    <dbReference type="NCBI Taxonomy" id="1817760"/>
    <lineage>
        <taxon>Bacteria</taxon>
        <taxon>Pseudomonadati</taxon>
        <taxon>Pseudomonadota</taxon>
        <taxon>Candidatus Muproteobacteria</taxon>
    </lineage>
</organism>
<keyword evidence="2" id="KW-0472">Membrane</keyword>
<dbReference type="Pfam" id="PF01103">
    <property type="entry name" value="Omp85"/>
    <property type="match status" value="1"/>
</dbReference>
<name>A0A1F6TJS6_9PROT</name>
<evidence type="ECO:0000256" key="1">
    <source>
        <dbReference type="ARBA" id="ARBA00004370"/>
    </source>
</evidence>
<dbReference type="Proteomes" id="UP000178885">
    <property type="component" value="Unassembled WGS sequence"/>
</dbReference>
<dbReference type="STRING" id="1817760.A2151_06850"/>
<protein>
    <recommendedName>
        <fullName evidence="3">Bacterial surface antigen (D15) domain-containing protein</fullName>
    </recommendedName>
</protein>